<evidence type="ECO:0000313" key="1">
    <source>
        <dbReference type="EMBL" id="TKY92074.1"/>
    </source>
</evidence>
<proteinExistence type="predicted"/>
<dbReference type="Proteomes" id="UP000315423">
    <property type="component" value="Unassembled WGS sequence"/>
</dbReference>
<evidence type="ECO:0000313" key="2">
    <source>
        <dbReference type="Proteomes" id="UP000315423"/>
    </source>
</evidence>
<gene>
    <name evidence="1" type="ORF">C5S46_02550</name>
</gene>
<accession>A0AC61SBJ1</accession>
<reference evidence="1" key="1">
    <citation type="submission" date="2018-09" db="EMBL/GenBank/DDBJ databases">
        <title>A genomic encyclopedia of anaerobic methanotrophic archaea.</title>
        <authorList>
            <person name="Skennerton C.T."/>
            <person name="Chadwick G.L."/>
            <person name="Laso-Perez R."/>
            <person name="Leu A.O."/>
            <person name="Speth D.R."/>
            <person name="Yu H."/>
            <person name="Morgan-Lang C."/>
            <person name="Hatzenpichler R."/>
            <person name="Goudeau D."/>
            <person name="Malmstrom R."/>
            <person name="Woyke T."/>
            <person name="Hallam S."/>
            <person name="Tyson G.W."/>
            <person name="Wegener G."/>
            <person name="Boetius A."/>
            <person name="Orphan V.J."/>
        </authorList>
    </citation>
    <scope>NUCLEOTIDE SEQUENCE</scope>
    <source>
        <strain evidence="1">CONS3730D10UFb2</strain>
    </source>
</reference>
<dbReference type="EMBL" id="QYBA01000081">
    <property type="protein sequence ID" value="TKY92074.1"/>
    <property type="molecule type" value="Genomic_DNA"/>
</dbReference>
<organism evidence="1 2">
    <name type="scientific">Candidatus Methanomarinus sp</name>
    <dbReference type="NCBI Taxonomy" id="3386244"/>
    <lineage>
        <taxon>Archaea</taxon>
        <taxon>Methanobacteriati</taxon>
        <taxon>Methanobacteriota</taxon>
        <taxon>Stenosarchaea group</taxon>
        <taxon>Methanomicrobia</taxon>
        <taxon>Methanosarcinales</taxon>
        <taxon>ANME-2 cluster</taxon>
        <taxon>Candidatus Methanocomedenaceae</taxon>
        <taxon>Candidatus Methanomarinus</taxon>
    </lineage>
</organism>
<name>A0AC61SBJ1_9EURY</name>
<protein>
    <submittedName>
        <fullName evidence="1">RnfABCDGE type electron transport complex subunit A</fullName>
    </submittedName>
</protein>
<comment type="caution">
    <text evidence="1">The sequence shown here is derived from an EMBL/GenBank/DDBJ whole genome shotgun (WGS) entry which is preliminary data.</text>
</comment>
<sequence length="194" mass="21269">MEDSLFSIAVNGIFVQNFLLVQFLGLCSFVGVSKETKSAAGMSAAVLFVMIIASIASFLIYTYLLLPMGLTFLTTISFIIVIAFLVQLVEFIIRKFSPPLYRSLGIFLPLITTNCAILGVVILNTRLEYGFVQSVFYGISAGLGYTMVMLLMAAIREKSNAIKVPEAVEGLPHAFFITTLLSMAFVSYFQVIPT</sequence>